<feature type="compositionally biased region" description="Polar residues" evidence="1">
    <location>
        <begin position="7"/>
        <end position="21"/>
    </location>
</feature>
<feature type="compositionally biased region" description="Low complexity" evidence="1">
    <location>
        <begin position="51"/>
        <end position="61"/>
    </location>
</feature>
<feature type="compositionally biased region" description="Gly residues" evidence="1">
    <location>
        <begin position="69"/>
        <end position="86"/>
    </location>
</feature>
<dbReference type="OrthoDB" id="6368282at2759"/>
<comment type="caution">
    <text evidence="2">The sequence shown here is derived from an EMBL/GenBank/DDBJ whole genome shotgun (WGS) entry which is preliminary data.</text>
</comment>
<proteinExistence type="predicted"/>
<protein>
    <submittedName>
        <fullName evidence="2">Uncharacterized protein</fullName>
    </submittedName>
</protein>
<evidence type="ECO:0000313" key="3">
    <source>
        <dbReference type="Proteomes" id="UP000747542"/>
    </source>
</evidence>
<dbReference type="Proteomes" id="UP000747542">
    <property type="component" value="Unassembled WGS sequence"/>
</dbReference>
<dbReference type="AlphaFoldDB" id="A0A8J5N1J0"/>
<organism evidence="2 3">
    <name type="scientific">Homarus americanus</name>
    <name type="common">American lobster</name>
    <dbReference type="NCBI Taxonomy" id="6706"/>
    <lineage>
        <taxon>Eukaryota</taxon>
        <taxon>Metazoa</taxon>
        <taxon>Ecdysozoa</taxon>
        <taxon>Arthropoda</taxon>
        <taxon>Crustacea</taxon>
        <taxon>Multicrustacea</taxon>
        <taxon>Malacostraca</taxon>
        <taxon>Eumalacostraca</taxon>
        <taxon>Eucarida</taxon>
        <taxon>Decapoda</taxon>
        <taxon>Pleocyemata</taxon>
        <taxon>Astacidea</taxon>
        <taxon>Nephropoidea</taxon>
        <taxon>Nephropidae</taxon>
        <taxon>Homarus</taxon>
    </lineage>
</organism>
<dbReference type="EMBL" id="JAHLQT010012106">
    <property type="protein sequence ID" value="KAG7171499.1"/>
    <property type="molecule type" value="Genomic_DNA"/>
</dbReference>
<feature type="compositionally biased region" description="Polar residues" evidence="1">
    <location>
        <begin position="137"/>
        <end position="146"/>
    </location>
</feature>
<feature type="region of interest" description="Disordered" evidence="1">
    <location>
        <begin position="207"/>
        <end position="259"/>
    </location>
</feature>
<sequence>MSRLPNPFTSGQGHHQYQRPQSTPPPSFLIMTRAASGANMYGGGTSRHSHSSPLHRSSSDSANNYISFSGGGQEGNRRGGGGGGRGRFNRGGSRSFGGEGSPRFAHPYKHSPVRLNNNPYGHNHGFSSTPRHRSGDHSNFNSFSNSKRGRNRGPLTDIPIDKFVSHNMVQNPWAEFVVEEEVDVRVHNQSSSDVVNLDDSEIIIDSDASANTFGENSYEEGASGNEGDSSPVHDGSDSPYVATSSTSEKDTGSDSMSDA</sequence>
<reference evidence="2" key="1">
    <citation type="journal article" date="2021" name="Sci. Adv.">
        <title>The American lobster genome reveals insights on longevity, neural, and immune adaptations.</title>
        <authorList>
            <person name="Polinski J.M."/>
            <person name="Zimin A.V."/>
            <person name="Clark K.F."/>
            <person name="Kohn A.B."/>
            <person name="Sadowski N."/>
            <person name="Timp W."/>
            <person name="Ptitsyn A."/>
            <person name="Khanna P."/>
            <person name="Romanova D.Y."/>
            <person name="Williams P."/>
            <person name="Greenwood S.J."/>
            <person name="Moroz L.L."/>
            <person name="Walt D.R."/>
            <person name="Bodnar A.G."/>
        </authorList>
    </citation>
    <scope>NUCLEOTIDE SEQUENCE</scope>
    <source>
        <strain evidence="2">GMGI-L3</strain>
    </source>
</reference>
<evidence type="ECO:0000313" key="2">
    <source>
        <dbReference type="EMBL" id="KAG7171499.1"/>
    </source>
</evidence>
<feature type="compositionally biased region" description="Polar residues" evidence="1">
    <location>
        <begin position="114"/>
        <end position="129"/>
    </location>
</feature>
<evidence type="ECO:0000256" key="1">
    <source>
        <dbReference type="SAM" id="MobiDB-lite"/>
    </source>
</evidence>
<gene>
    <name evidence="2" type="ORF">Hamer_G018620</name>
</gene>
<accession>A0A8J5N1J0</accession>
<keyword evidence="3" id="KW-1185">Reference proteome</keyword>
<name>A0A8J5N1J0_HOMAM</name>
<feature type="region of interest" description="Disordered" evidence="1">
    <location>
        <begin position="1"/>
        <end position="154"/>
    </location>
</feature>